<evidence type="ECO:0000256" key="3">
    <source>
        <dbReference type="ARBA" id="ARBA00022989"/>
    </source>
</evidence>
<dbReference type="OMA" id="KYSLWDA"/>
<dbReference type="PANTHER" id="PTHR22911">
    <property type="entry name" value="ACYL-MALONYL CONDENSING ENZYME-RELATED"/>
    <property type="match status" value="1"/>
</dbReference>
<sequence>MPAPAAVGIAVAAAANTDSGKKAMKQLEELPLLAVRHASDAAIRTGSRLPKLVQKWYSKLSATQLEGVVLVAASAFTFSLLSTLIKYASQSMPSMETVFWRSFVAWLLNLVAVWQMVLADASVLIFTSPVMTFLLGAMVLKEKIDPVNMGYALFSFVGVICVVRPSFIFGNDHTTAGTDGSVFAIMCALLGAAAQAVAYVSMRRLQQVNYLVVINYFLLTSSVMSALSLLLVQRKFVIKMSLDVWLAVLGTGFLGFIGQLFLTRGFQLESAGTASVMRYLDVVFVFVWDITLLHERINAWSAVGALIICGSAIAIAIRKMQS</sequence>
<organism evidence="7 8">
    <name type="scientific">Globisporangium ultimum (strain ATCC 200006 / CBS 805.95 / DAOM BR144)</name>
    <name type="common">Pythium ultimum</name>
    <dbReference type="NCBI Taxonomy" id="431595"/>
    <lineage>
        <taxon>Eukaryota</taxon>
        <taxon>Sar</taxon>
        <taxon>Stramenopiles</taxon>
        <taxon>Oomycota</taxon>
        <taxon>Peronosporomycetes</taxon>
        <taxon>Pythiales</taxon>
        <taxon>Pythiaceae</taxon>
        <taxon>Globisporangium</taxon>
    </lineage>
</organism>
<reference evidence="7" key="3">
    <citation type="submission" date="2015-02" db="UniProtKB">
        <authorList>
            <consortium name="EnsemblProtists"/>
        </authorList>
    </citation>
    <scope>IDENTIFICATION</scope>
    <source>
        <strain evidence="7">DAOM BR144</strain>
    </source>
</reference>
<evidence type="ECO:0000256" key="1">
    <source>
        <dbReference type="ARBA" id="ARBA00004141"/>
    </source>
</evidence>
<dbReference type="InterPro" id="IPR037185">
    <property type="entry name" value="EmrE-like"/>
</dbReference>
<dbReference type="eggNOG" id="KOG4510">
    <property type="taxonomic scope" value="Eukaryota"/>
</dbReference>
<keyword evidence="2 5" id="KW-0812">Transmembrane</keyword>
<reference evidence="8" key="2">
    <citation type="submission" date="2010-04" db="EMBL/GenBank/DDBJ databases">
        <authorList>
            <person name="Buell R."/>
            <person name="Hamilton J."/>
            <person name="Hostetler J."/>
        </authorList>
    </citation>
    <scope>NUCLEOTIDE SEQUENCE [LARGE SCALE GENOMIC DNA]</scope>
    <source>
        <strain evidence="8">DAOM:BR144</strain>
    </source>
</reference>
<dbReference type="Pfam" id="PF00892">
    <property type="entry name" value="EamA"/>
    <property type="match status" value="1"/>
</dbReference>
<keyword evidence="8" id="KW-1185">Reference proteome</keyword>
<dbReference type="SUPFAM" id="SSF103481">
    <property type="entry name" value="Multidrug resistance efflux transporter EmrE"/>
    <property type="match status" value="2"/>
</dbReference>
<keyword evidence="3 5" id="KW-1133">Transmembrane helix</keyword>
<dbReference type="InterPro" id="IPR000620">
    <property type="entry name" value="EamA_dom"/>
</dbReference>
<feature type="transmembrane region" description="Helical" evidence="5">
    <location>
        <begin position="152"/>
        <end position="170"/>
    </location>
</feature>
<feature type="transmembrane region" description="Helical" evidence="5">
    <location>
        <begin position="275"/>
        <end position="293"/>
    </location>
</feature>
<comment type="subcellular location">
    <subcellularLocation>
        <location evidence="1">Membrane</location>
        <topology evidence="1">Multi-pass membrane protein</topology>
    </subcellularLocation>
</comment>
<protein>
    <recommendedName>
        <fullName evidence="6">EamA domain-containing protein</fullName>
    </recommendedName>
</protein>
<evidence type="ECO:0000259" key="6">
    <source>
        <dbReference type="Pfam" id="PF00892"/>
    </source>
</evidence>
<evidence type="ECO:0000256" key="2">
    <source>
        <dbReference type="ARBA" id="ARBA00022692"/>
    </source>
</evidence>
<dbReference type="InParanoid" id="K3WLW3"/>
<feature type="transmembrane region" description="Helical" evidence="5">
    <location>
        <begin position="208"/>
        <end position="232"/>
    </location>
</feature>
<dbReference type="HOGENOM" id="CLU_032828_1_1_1"/>
<feature type="transmembrane region" description="Helical" evidence="5">
    <location>
        <begin position="244"/>
        <end position="263"/>
    </location>
</feature>
<feature type="transmembrane region" description="Helical" evidence="5">
    <location>
        <begin position="182"/>
        <end position="201"/>
    </location>
</feature>
<evidence type="ECO:0000313" key="8">
    <source>
        <dbReference type="Proteomes" id="UP000019132"/>
    </source>
</evidence>
<accession>K3WLW3</accession>
<feature type="domain" description="EamA" evidence="6">
    <location>
        <begin position="183"/>
        <end position="315"/>
    </location>
</feature>
<feature type="transmembrane region" description="Helical" evidence="5">
    <location>
        <begin position="98"/>
        <end position="117"/>
    </location>
</feature>
<dbReference type="VEuPathDB" id="FungiDB:PYU1_G005943"/>
<dbReference type="EnsemblProtists" id="PYU1_T005955">
    <property type="protein sequence ID" value="PYU1_T005955"/>
    <property type="gene ID" value="PYU1_G005943"/>
</dbReference>
<feature type="transmembrane region" description="Helical" evidence="5">
    <location>
        <begin position="123"/>
        <end position="140"/>
    </location>
</feature>
<keyword evidence="4 5" id="KW-0472">Membrane</keyword>
<feature type="transmembrane region" description="Helical" evidence="5">
    <location>
        <begin position="299"/>
        <end position="317"/>
    </location>
</feature>
<evidence type="ECO:0000313" key="7">
    <source>
        <dbReference type="EnsemblProtists" id="PYU1_T005955"/>
    </source>
</evidence>
<evidence type="ECO:0000256" key="4">
    <source>
        <dbReference type="ARBA" id="ARBA00023136"/>
    </source>
</evidence>
<dbReference type="Proteomes" id="UP000019132">
    <property type="component" value="Unassembled WGS sequence"/>
</dbReference>
<evidence type="ECO:0000256" key="5">
    <source>
        <dbReference type="SAM" id="Phobius"/>
    </source>
</evidence>
<proteinExistence type="predicted"/>
<dbReference type="EMBL" id="GL376625">
    <property type="status" value="NOT_ANNOTATED_CDS"/>
    <property type="molecule type" value="Genomic_DNA"/>
</dbReference>
<reference evidence="8" key="1">
    <citation type="journal article" date="2010" name="Genome Biol.">
        <title>Genome sequence of the necrotrophic plant pathogen Pythium ultimum reveals original pathogenicity mechanisms and effector repertoire.</title>
        <authorList>
            <person name="Levesque C.A."/>
            <person name="Brouwer H."/>
            <person name="Cano L."/>
            <person name="Hamilton J.P."/>
            <person name="Holt C."/>
            <person name="Huitema E."/>
            <person name="Raffaele S."/>
            <person name="Robideau G.P."/>
            <person name="Thines M."/>
            <person name="Win J."/>
            <person name="Zerillo M.M."/>
            <person name="Beakes G.W."/>
            <person name="Boore J.L."/>
            <person name="Busam D."/>
            <person name="Dumas B."/>
            <person name="Ferriera S."/>
            <person name="Fuerstenberg S.I."/>
            <person name="Gachon C.M."/>
            <person name="Gaulin E."/>
            <person name="Govers F."/>
            <person name="Grenville-Briggs L."/>
            <person name="Horner N."/>
            <person name="Hostetler J."/>
            <person name="Jiang R.H."/>
            <person name="Johnson J."/>
            <person name="Krajaejun T."/>
            <person name="Lin H."/>
            <person name="Meijer H.J."/>
            <person name="Moore B."/>
            <person name="Morris P."/>
            <person name="Phuntmart V."/>
            <person name="Puiu D."/>
            <person name="Shetty J."/>
            <person name="Stajich J.E."/>
            <person name="Tripathy S."/>
            <person name="Wawra S."/>
            <person name="van West P."/>
            <person name="Whitty B.R."/>
            <person name="Coutinho P.M."/>
            <person name="Henrissat B."/>
            <person name="Martin F."/>
            <person name="Thomas P.D."/>
            <person name="Tyler B.M."/>
            <person name="De Vries R.P."/>
            <person name="Kamoun S."/>
            <person name="Yandell M."/>
            <person name="Tisserat N."/>
            <person name="Buell C.R."/>
        </authorList>
    </citation>
    <scope>NUCLEOTIDE SEQUENCE</scope>
    <source>
        <strain evidence="8">DAOM:BR144</strain>
    </source>
</reference>
<dbReference type="PANTHER" id="PTHR22911:SF6">
    <property type="entry name" value="SOLUTE CARRIER FAMILY 35 MEMBER G1"/>
    <property type="match status" value="1"/>
</dbReference>
<name>K3WLW3_GLOUD</name>
<feature type="transmembrane region" description="Helical" evidence="5">
    <location>
        <begin position="67"/>
        <end position="86"/>
    </location>
</feature>
<dbReference type="GO" id="GO:0016020">
    <property type="term" value="C:membrane"/>
    <property type="evidence" value="ECO:0007669"/>
    <property type="project" value="UniProtKB-SubCell"/>
</dbReference>
<dbReference type="AlphaFoldDB" id="K3WLW3"/>